<reference evidence="2 3" key="1">
    <citation type="submission" date="2019-01" db="EMBL/GenBank/DDBJ databases">
        <title>Genome sequencing of strain FW100M-8.</title>
        <authorList>
            <person name="Heo J."/>
            <person name="Kim S.-J."/>
            <person name="Kim J.-S."/>
            <person name="Hong S.-B."/>
            <person name="Kwon S.-W."/>
        </authorList>
    </citation>
    <scope>NUCLEOTIDE SEQUENCE [LARGE SCALE GENOMIC DNA]</scope>
    <source>
        <strain evidence="2 3">FW100M-8</strain>
    </source>
</reference>
<evidence type="ECO:0000256" key="1">
    <source>
        <dbReference type="SAM" id="SignalP"/>
    </source>
</evidence>
<sequence>MDSATSTKAPRLRRLAAVAAVAALSLGGALVATAPASAAAQEGELTGAQLRWGFANEASSGAYAGGCNFLSAGAAGNSGSARPWTQADGFYSASEGNVSIVKPDATGALVAPTWATKCLDANGKAVNVGSPTSNTGTEVVIDGGTGTVDADGNVEIEWDGSFTVVFYGGYTYWTATDPVLTLDAEGNGQLTATAGGYGASMEDLTKWEALTPTQIVLADITGAAVSDTGFTVTPDFLGVSVNVVGGTPQVAKTTQNEAFWGSFPQSFVDFQQLTGQSSYWYSSGGARDAAKPTRPIHVAYTLETPPVTPENPNEQEIGVEVPVVDDPATGEFGWAFASATPVSLGTAAQQGDVFRATGKLNDIVVTDTRTGGKAAYTWSISGQVGVFADGAKTFSGEYLGWTPAVSGAGAGVTAGTVVTSKQLGGAGLATSSVLATSTSAGNATIGADLELVIPKTTAPGAYKTKLTVTALS</sequence>
<accession>A0A4P6FD30</accession>
<evidence type="ECO:0000313" key="2">
    <source>
        <dbReference type="EMBL" id="QAY72873.1"/>
    </source>
</evidence>
<keyword evidence="1" id="KW-0732">Signal</keyword>
<keyword evidence="3" id="KW-1185">Reference proteome</keyword>
<dbReference type="AlphaFoldDB" id="A0A4P6FD30"/>
<gene>
    <name evidence="2" type="ORF">ET445_05480</name>
</gene>
<evidence type="ECO:0000313" key="3">
    <source>
        <dbReference type="Proteomes" id="UP000291259"/>
    </source>
</evidence>
<name>A0A4P6FD30_9MICO</name>
<protein>
    <recommendedName>
        <fullName evidence="4">Htaa domain-containing protein</fullName>
    </recommendedName>
</protein>
<feature type="chain" id="PRO_5038772987" description="Htaa domain-containing protein" evidence="1">
    <location>
        <begin position="35"/>
        <end position="472"/>
    </location>
</feature>
<evidence type="ECO:0008006" key="4">
    <source>
        <dbReference type="Google" id="ProtNLM"/>
    </source>
</evidence>
<dbReference type="KEGG" id="agf:ET445_05480"/>
<dbReference type="OrthoDB" id="7210788at2"/>
<proteinExistence type="predicted"/>
<dbReference type="Proteomes" id="UP000291259">
    <property type="component" value="Chromosome"/>
</dbReference>
<feature type="signal peptide" evidence="1">
    <location>
        <begin position="1"/>
        <end position="34"/>
    </location>
</feature>
<organism evidence="2 3">
    <name type="scientific">Agromyces protaetiae</name>
    <dbReference type="NCBI Taxonomy" id="2509455"/>
    <lineage>
        <taxon>Bacteria</taxon>
        <taxon>Bacillati</taxon>
        <taxon>Actinomycetota</taxon>
        <taxon>Actinomycetes</taxon>
        <taxon>Micrococcales</taxon>
        <taxon>Microbacteriaceae</taxon>
        <taxon>Agromyces</taxon>
    </lineage>
</organism>
<dbReference type="EMBL" id="CP035491">
    <property type="protein sequence ID" value="QAY72873.1"/>
    <property type="molecule type" value="Genomic_DNA"/>
</dbReference>
<dbReference type="RefSeq" id="WP_129189580.1">
    <property type="nucleotide sequence ID" value="NZ_CP035491.1"/>
</dbReference>